<organism evidence="11 12">
    <name type="scientific">Lomentospora prolificans</name>
    <dbReference type="NCBI Taxonomy" id="41688"/>
    <lineage>
        <taxon>Eukaryota</taxon>
        <taxon>Fungi</taxon>
        <taxon>Dikarya</taxon>
        <taxon>Ascomycota</taxon>
        <taxon>Pezizomycotina</taxon>
        <taxon>Sordariomycetes</taxon>
        <taxon>Hypocreomycetidae</taxon>
        <taxon>Microascales</taxon>
        <taxon>Microascaceae</taxon>
        <taxon>Lomentospora</taxon>
    </lineage>
</organism>
<dbReference type="PANTHER" id="PTHR22950">
    <property type="entry name" value="AMINO ACID TRANSPORTER"/>
    <property type="match status" value="1"/>
</dbReference>
<dbReference type="EMBL" id="NLAX01000004">
    <property type="protein sequence ID" value="PKS11880.1"/>
    <property type="molecule type" value="Genomic_DNA"/>
</dbReference>
<dbReference type="FunCoup" id="A0A2N3NHH3">
    <property type="interactions" value="316"/>
</dbReference>
<dbReference type="PANTHER" id="PTHR22950:SF692">
    <property type="entry name" value="TRANSMEMBRANE AMINO ACID TRANSPORTER FAMILY PROTEIN"/>
    <property type="match status" value="1"/>
</dbReference>
<keyword evidence="12" id="KW-1185">Reference proteome</keyword>
<keyword evidence="6 9" id="KW-1133">Transmembrane helix</keyword>
<dbReference type="VEuPathDB" id="FungiDB:jhhlp_001174"/>
<keyword evidence="7 9" id="KW-0472">Membrane</keyword>
<gene>
    <name evidence="11" type="ORF">jhhlp_001174</name>
</gene>
<evidence type="ECO:0000256" key="2">
    <source>
        <dbReference type="ARBA" id="ARBA00008066"/>
    </source>
</evidence>
<feature type="transmembrane region" description="Helical" evidence="9">
    <location>
        <begin position="405"/>
        <end position="427"/>
    </location>
</feature>
<feature type="transmembrane region" description="Helical" evidence="9">
    <location>
        <begin position="381"/>
        <end position="398"/>
    </location>
</feature>
<accession>A0A2N3NHH3</accession>
<keyword evidence="5" id="KW-0029">Amino-acid transport</keyword>
<evidence type="ECO:0000256" key="6">
    <source>
        <dbReference type="ARBA" id="ARBA00022989"/>
    </source>
</evidence>
<dbReference type="InterPro" id="IPR013057">
    <property type="entry name" value="AA_transpt_TM"/>
</dbReference>
<feature type="transmembrane region" description="Helical" evidence="9">
    <location>
        <begin position="272"/>
        <end position="293"/>
    </location>
</feature>
<evidence type="ECO:0000256" key="9">
    <source>
        <dbReference type="SAM" id="Phobius"/>
    </source>
</evidence>
<feature type="transmembrane region" description="Helical" evidence="9">
    <location>
        <begin position="528"/>
        <end position="547"/>
    </location>
</feature>
<evidence type="ECO:0000256" key="5">
    <source>
        <dbReference type="ARBA" id="ARBA00022970"/>
    </source>
</evidence>
<feature type="transmembrane region" description="Helical" evidence="9">
    <location>
        <begin position="489"/>
        <end position="508"/>
    </location>
</feature>
<sequence length="680" mass="74448">MTSNDPSSGLPPERDASPSRGSLHSRTDVDDSHSVSNWPTDVEGLRRRRSLTFRPAALTDIGGVNSIRSFTQSWRRAAGFAEVIPQRPPLVFAPDQAPLVHTDPEAVHDAVADAEEPPQPWTSLLRQQLDARPGPSWHDDRQTASDFRERERKAFNAELDSTFAPGSHSSSIFAVPPSLATSLVGSYPSHPSYGAIPAESERRSSFALSWIQPAEAEQANDELPPILVKEVEQDGKIMLAVEGQSTLPQTIFNSINVLIGVGLLSLPLGLKYAGWLCGMVSLFLCALVTAYTARLLGKCMDLDPSLITFSDIAYISYGRKARIATSILFTLELIAANVALGLLTSHCTWGLEEACSNRGAVCLVVLFADSMDLLFPDFLSALRWKALCVVVLLPLHFLPLRLLSVTSVIGIFSCLGIVTIVILDGLIKPSTPGSLIEPAATYLFPKRWSTLPLSFGLLLSPWGGHSVFPNIYRDMRHPYKYKKALKTTFSFTYLLDATTAAAGILMFGDDVRDSITSNILRTTGYPKVLTAFMCAFISIIPLTKIPLNARPIINTIELVCGVHYQQHPHHHSAGGGSEAPRASEAYFTLMRVFSRVLALATFLVISILFPAFDSIMAFMGSALCFTICIILPLAFYLRLFRHEISNRERLLAYILIVVCSILSLMGTVWAFLPKSLIGAD</sequence>
<feature type="region of interest" description="Disordered" evidence="8">
    <location>
        <begin position="1"/>
        <end position="50"/>
    </location>
</feature>
<feature type="domain" description="Amino acid transporter transmembrane" evidence="10">
    <location>
        <begin position="244"/>
        <end position="342"/>
    </location>
</feature>
<feature type="domain" description="Amino acid transporter transmembrane" evidence="10">
    <location>
        <begin position="360"/>
        <end position="670"/>
    </location>
</feature>
<feature type="transmembrane region" description="Helical" evidence="9">
    <location>
        <begin position="323"/>
        <end position="343"/>
    </location>
</feature>
<dbReference type="Pfam" id="PF01490">
    <property type="entry name" value="Aa_trans"/>
    <property type="match status" value="2"/>
</dbReference>
<reference evidence="11 12" key="1">
    <citation type="journal article" date="2017" name="G3 (Bethesda)">
        <title>First Draft Genome Sequence of the Pathogenic Fungus Lomentospora prolificans (Formerly Scedosporium prolificans).</title>
        <authorList>
            <person name="Luo R."/>
            <person name="Zimin A."/>
            <person name="Workman R."/>
            <person name="Fan Y."/>
            <person name="Pertea G."/>
            <person name="Grossman N."/>
            <person name="Wear M.P."/>
            <person name="Jia B."/>
            <person name="Miller H."/>
            <person name="Casadevall A."/>
            <person name="Timp W."/>
            <person name="Zhang S.X."/>
            <person name="Salzberg S.L."/>
        </authorList>
    </citation>
    <scope>NUCLEOTIDE SEQUENCE [LARGE SCALE GENOMIC DNA]</scope>
    <source>
        <strain evidence="11 12">JHH-5317</strain>
    </source>
</reference>
<evidence type="ECO:0000256" key="7">
    <source>
        <dbReference type="ARBA" id="ARBA00023136"/>
    </source>
</evidence>
<dbReference type="AlphaFoldDB" id="A0A2N3NHH3"/>
<comment type="caution">
    <text evidence="11">The sequence shown here is derived from an EMBL/GenBank/DDBJ whole genome shotgun (WGS) entry which is preliminary data.</text>
</comment>
<evidence type="ECO:0000259" key="10">
    <source>
        <dbReference type="Pfam" id="PF01490"/>
    </source>
</evidence>
<dbReference type="STRING" id="41688.A0A2N3NHH3"/>
<feature type="transmembrane region" description="Helical" evidence="9">
    <location>
        <begin position="447"/>
        <end position="468"/>
    </location>
</feature>
<keyword evidence="4 9" id="KW-0812">Transmembrane</keyword>
<feature type="transmembrane region" description="Helical" evidence="9">
    <location>
        <begin position="650"/>
        <end position="672"/>
    </location>
</feature>
<dbReference type="InParanoid" id="A0A2N3NHH3"/>
<dbReference type="Proteomes" id="UP000233524">
    <property type="component" value="Unassembled WGS sequence"/>
</dbReference>
<evidence type="ECO:0000256" key="1">
    <source>
        <dbReference type="ARBA" id="ARBA00004141"/>
    </source>
</evidence>
<dbReference type="GO" id="GO:0005774">
    <property type="term" value="C:vacuolar membrane"/>
    <property type="evidence" value="ECO:0007669"/>
    <property type="project" value="TreeGrafter"/>
</dbReference>
<feature type="transmembrane region" description="Helical" evidence="9">
    <location>
        <begin position="618"/>
        <end position="638"/>
    </location>
</feature>
<feature type="transmembrane region" description="Helical" evidence="9">
    <location>
        <begin position="592"/>
        <end position="612"/>
    </location>
</feature>
<comment type="subcellular location">
    <subcellularLocation>
        <location evidence="1">Membrane</location>
        <topology evidence="1">Multi-pass membrane protein</topology>
    </subcellularLocation>
</comment>
<keyword evidence="3" id="KW-0813">Transport</keyword>
<protein>
    <recommendedName>
        <fullName evidence="10">Amino acid transporter transmembrane domain-containing protein</fullName>
    </recommendedName>
</protein>
<evidence type="ECO:0000256" key="8">
    <source>
        <dbReference type="SAM" id="MobiDB-lite"/>
    </source>
</evidence>
<name>A0A2N3NHH3_9PEZI</name>
<evidence type="ECO:0000313" key="11">
    <source>
        <dbReference type="EMBL" id="PKS11880.1"/>
    </source>
</evidence>
<dbReference type="GO" id="GO:0015179">
    <property type="term" value="F:L-amino acid transmembrane transporter activity"/>
    <property type="evidence" value="ECO:0007669"/>
    <property type="project" value="TreeGrafter"/>
</dbReference>
<comment type="similarity">
    <text evidence="2">Belongs to the amino acid/polyamine transporter 2 family.</text>
</comment>
<dbReference type="OrthoDB" id="655540at2759"/>
<evidence type="ECO:0000256" key="4">
    <source>
        <dbReference type="ARBA" id="ARBA00022692"/>
    </source>
</evidence>
<evidence type="ECO:0000256" key="3">
    <source>
        <dbReference type="ARBA" id="ARBA00022448"/>
    </source>
</evidence>
<proteinExistence type="inferred from homology"/>
<evidence type="ECO:0000313" key="12">
    <source>
        <dbReference type="Proteomes" id="UP000233524"/>
    </source>
</evidence>